<proteinExistence type="predicted"/>
<dbReference type="EMBL" id="JBHMEP010000001">
    <property type="protein sequence ID" value="MFB9134769.1"/>
    <property type="molecule type" value="Genomic_DNA"/>
</dbReference>
<dbReference type="RefSeq" id="WP_390190804.1">
    <property type="nucleotide sequence ID" value="NZ_JBHMEP010000001.1"/>
</dbReference>
<sequence length="30" mass="3195">MTTSAIIMMIIGLGITWGGAAVCIRRAMKK</sequence>
<protein>
    <submittedName>
        <fullName evidence="2">MetS family NSS transporter small subunit</fullName>
    </submittedName>
</protein>
<evidence type="ECO:0000256" key="1">
    <source>
        <dbReference type="SAM" id="Phobius"/>
    </source>
</evidence>
<keyword evidence="1" id="KW-0812">Transmembrane</keyword>
<feature type="transmembrane region" description="Helical" evidence="1">
    <location>
        <begin position="6"/>
        <end position="24"/>
    </location>
</feature>
<gene>
    <name evidence="2" type="ORF">ACFFUV_07230</name>
</gene>
<keyword evidence="1" id="KW-1133">Transmembrane helix</keyword>
<evidence type="ECO:0000313" key="2">
    <source>
        <dbReference type="EMBL" id="MFB9134769.1"/>
    </source>
</evidence>
<keyword evidence="1" id="KW-0472">Membrane</keyword>
<evidence type="ECO:0000313" key="3">
    <source>
        <dbReference type="Proteomes" id="UP001589645"/>
    </source>
</evidence>
<reference evidence="2 3" key="1">
    <citation type="submission" date="2024-09" db="EMBL/GenBank/DDBJ databases">
        <authorList>
            <person name="Sun Q."/>
            <person name="Mori K."/>
        </authorList>
    </citation>
    <scope>NUCLEOTIDE SEQUENCE [LARGE SCALE GENOMIC DNA]</scope>
    <source>
        <strain evidence="2 3">CECT 8064</strain>
    </source>
</reference>
<comment type="caution">
    <text evidence="2">The sequence shown here is derived from an EMBL/GenBank/DDBJ whole genome shotgun (WGS) entry which is preliminary data.</text>
</comment>
<keyword evidence="3" id="KW-1185">Reference proteome</keyword>
<dbReference type="Proteomes" id="UP001589645">
    <property type="component" value="Unassembled WGS sequence"/>
</dbReference>
<accession>A0ABV5HKL1</accession>
<dbReference type="NCBIfam" id="NF033493">
    <property type="entry name" value="MetS_like_NSS"/>
    <property type="match status" value="1"/>
</dbReference>
<name>A0ABV5HKL1_9VIBR</name>
<organism evidence="2 3">
    <name type="scientific">Vibrio olivae</name>
    <dbReference type="NCBI Taxonomy" id="1243002"/>
    <lineage>
        <taxon>Bacteria</taxon>
        <taxon>Pseudomonadati</taxon>
        <taxon>Pseudomonadota</taxon>
        <taxon>Gammaproteobacteria</taxon>
        <taxon>Vibrionales</taxon>
        <taxon>Vibrionaceae</taxon>
        <taxon>Vibrio</taxon>
    </lineage>
</organism>